<name>T5A8B6_OPHSC</name>
<evidence type="ECO:0000313" key="3">
    <source>
        <dbReference type="Proteomes" id="UP000019374"/>
    </source>
</evidence>
<sequence length="82" mass="9725">MRPYDDSAYHRQRKLEIQEKGQIPRRGDELKRPNHGPWLVPLWQDPVRTGENAKRQPKLPLLLQQLPQDDGQRRHGQQLGEE</sequence>
<evidence type="ECO:0000313" key="2">
    <source>
        <dbReference type="EMBL" id="EQK98001.1"/>
    </source>
</evidence>
<dbReference type="AlphaFoldDB" id="T5A8B6"/>
<reference evidence="2 3" key="1">
    <citation type="journal article" date="2013" name="Chin. Sci. Bull.">
        <title>Genome survey uncovers the secrets of sex and lifestyle in caterpillar fungus.</title>
        <authorList>
            <person name="Hu X."/>
            <person name="Zhang Y."/>
            <person name="Xiao G."/>
            <person name="Zheng P."/>
            <person name="Xia Y."/>
            <person name="Zhang X."/>
            <person name="St Leger R.J."/>
            <person name="Liu X."/>
            <person name="Wang C."/>
        </authorList>
    </citation>
    <scope>NUCLEOTIDE SEQUENCE [LARGE SCALE GENOMIC DNA]</scope>
    <source>
        <strain evidence="3">Co18 / CGMCC 3.14243</strain>
        <tissue evidence="2">Fruit-body</tissue>
    </source>
</reference>
<feature type="compositionally biased region" description="Low complexity" evidence="1">
    <location>
        <begin position="58"/>
        <end position="68"/>
    </location>
</feature>
<evidence type="ECO:0000256" key="1">
    <source>
        <dbReference type="SAM" id="MobiDB-lite"/>
    </source>
</evidence>
<organism evidence="2 3">
    <name type="scientific">Ophiocordyceps sinensis (strain Co18 / CGMCC 3.14243)</name>
    <name type="common">Yarsagumba caterpillar fungus</name>
    <name type="synonym">Hirsutella sinensis</name>
    <dbReference type="NCBI Taxonomy" id="911162"/>
    <lineage>
        <taxon>Eukaryota</taxon>
        <taxon>Fungi</taxon>
        <taxon>Dikarya</taxon>
        <taxon>Ascomycota</taxon>
        <taxon>Pezizomycotina</taxon>
        <taxon>Sordariomycetes</taxon>
        <taxon>Hypocreomycetidae</taxon>
        <taxon>Hypocreales</taxon>
        <taxon>Ophiocordycipitaceae</taxon>
        <taxon>Ophiocordyceps</taxon>
    </lineage>
</organism>
<feature type="compositionally biased region" description="Basic and acidic residues" evidence="1">
    <location>
        <begin position="1"/>
        <end position="19"/>
    </location>
</feature>
<proteinExistence type="predicted"/>
<feature type="region of interest" description="Disordered" evidence="1">
    <location>
        <begin position="1"/>
        <end position="82"/>
    </location>
</feature>
<gene>
    <name evidence="2" type="ORF">OCS_06286</name>
</gene>
<protein>
    <submittedName>
        <fullName evidence="2">Uncharacterized protein</fullName>
    </submittedName>
</protein>
<accession>T5A8B6</accession>
<dbReference type="EMBL" id="KE655848">
    <property type="protein sequence ID" value="EQK98001.1"/>
    <property type="molecule type" value="Genomic_DNA"/>
</dbReference>
<dbReference type="HOGENOM" id="CLU_2558892_0_0_1"/>
<dbReference type="Proteomes" id="UP000019374">
    <property type="component" value="Unassembled WGS sequence"/>
</dbReference>